<dbReference type="AlphaFoldDB" id="A0A4S4ELF2"/>
<gene>
    <name evidence="1" type="ORF">TEA_006839</name>
</gene>
<evidence type="ECO:0000313" key="2">
    <source>
        <dbReference type="Proteomes" id="UP000306102"/>
    </source>
</evidence>
<evidence type="ECO:0008006" key="3">
    <source>
        <dbReference type="Google" id="ProtNLM"/>
    </source>
</evidence>
<name>A0A4S4ELF2_CAMSN</name>
<reference evidence="1 2" key="1">
    <citation type="journal article" date="2018" name="Proc. Natl. Acad. Sci. U.S.A.">
        <title>Draft genome sequence of Camellia sinensis var. sinensis provides insights into the evolution of the tea genome and tea quality.</title>
        <authorList>
            <person name="Wei C."/>
            <person name="Yang H."/>
            <person name="Wang S."/>
            <person name="Zhao J."/>
            <person name="Liu C."/>
            <person name="Gao L."/>
            <person name="Xia E."/>
            <person name="Lu Y."/>
            <person name="Tai Y."/>
            <person name="She G."/>
            <person name="Sun J."/>
            <person name="Cao H."/>
            <person name="Tong W."/>
            <person name="Gao Q."/>
            <person name="Li Y."/>
            <person name="Deng W."/>
            <person name="Jiang X."/>
            <person name="Wang W."/>
            <person name="Chen Q."/>
            <person name="Zhang S."/>
            <person name="Li H."/>
            <person name="Wu J."/>
            <person name="Wang P."/>
            <person name="Li P."/>
            <person name="Shi C."/>
            <person name="Zheng F."/>
            <person name="Jian J."/>
            <person name="Huang B."/>
            <person name="Shan D."/>
            <person name="Shi M."/>
            <person name="Fang C."/>
            <person name="Yue Y."/>
            <person name="Li F."/>
            <person name="Li D."/>
            <person name="Wei S."/>
            <person name="Han B."/>
            <person name="Jiang C."/>
            <person name="Yin Y."/>
            <person name="Xia T."/>
            <person name="Zhang Z."/>
            <person name="Bennetzen J.L."/>
            <person name="Zhao S."/>
            <person name="Wan X."/>
        </authorList>
    </citation>
    <scope>NUCLEOTIDE SEQUENCE [LARGE SCALE GENOMIC DNA]</scope>
    <source>
        <strain evidence="2">cv. Shuchazao</strain>
        <tissue evidence="1">Leaf</tissue>
    </source>
</reference>
<sequence>MYSRARDMDSAKKVFDEMPMRECLRASSTGFNSFLSMFRDVRDQGGQVNPDLASTGTPKIVPYKYRVFTGCGYANRYGGMRTGYGKRVSATFGSFGYAMGILEPHPGAIDSSPSKSHLEMGMLVLVNNTL</sequence>
<evidence type="ECO:0000313" key="1">
    <source>
        <dbReference type="EMBL" id="THG17449.1"/>
    </source>
</evidence>
<organism evidence="1 2">
    <name type="scientific">Camellia sinensis var. sinensis</name>
    <name type="common">China tea</name>
    <dbReference type="NCBI Taxonomy" id="542762"/>
    <lineage>
        <taxon>Eukaryota</taxon>
        <taxon>Viridiplantae</taxon>
        <taxon>Streptophyta</taxon>
        <taxon>Embryophyta</taxon>
        <taxon>Tracheophyta</taxon>
        <taxon>Spermatophyta</taxon>
        <taxon>Magnoliopsida</taxon>
        <taxon>eudicotyledons</taxon>
        <taxon>Gunneridae</taxon>
        <taxon>Pentapetalae</taxon>
        <taxon>asterids</taxon>
        <taxon>Ericales</taxon>
        <taxon>Theaceae</taxon>
        <taxon>Camellia</taxon>
    </lineage>
</organism>
<keyword evidence="2" id="KW-1185">Reference proteome</keyword>
<accession>A0A4S4ELF2</accession>
<proteinExistence type="predicted"/>
<dbReference type="EMBL" id="SDRB02003528">
    <property type="protein sequence ID" value="THG17449.1"/>
    <property type="molecule type" value="Genomic_DNA"/>
</dbReference>
<dbReference type="Proteomes" id="UP000306102">
    <property type="component" value="Unassembled WGS sequence"/>
</dbReference>
<comment type="caution">
    <text evidence="1">The sequence shown here is derived from an EMBL/GenBank/DDBJ whole genome shotgun (WGS) entry which is preliminary data.</text>
</comment>
<protein>
    <recommendedName>
        <fullName evidence="3">Pentatricopeptide repeat-containing protein</fullName>
    </recommendedName>
</protein>